<evidence type="ECO:0000313" key="3">
    <source>
        <dbReference type="Proteomes" id="UP000054886"/>
    </source>
</evidence>
<comment type="caution">
    <text evidence="2">The sequence shown here is derived from an EMBL/GenBank/DDBJ whole genome shotgun (WGS) entry which is preliminary data.</text>
</comment>
<dbReference type="AlphaFoldDB" id="A0A0W0D8R5"/>
<dbReference type="Proteomes" id="UP000054886">
    <property type="component" value="Unassembled WGS sequence"/>
</dbReference>
<dbReference type="VEuPathDB" id="FungiDB:CAGL0H09394g"/>
<sequence>MSGESRIVGEFSEYLKEVEQRVRREVEAELAEKYERRLKELEAAAEGHTRADSNVRADGNGAEVTEVQERGIEGGSSDKRRPSDEKDRHLKRIRGIKEWPEVVMRLHKRPPSNATMLMWEELECLLIYLHTGVNITEQIKDNVCRVEAVRMAQLVCFTEITSLEAKIQLVQEGYGKIRSKHVDSMLFSLVARFCPHIVLDANEELVGTYTKTITETDLLTQDRDLFKDDYLANYTADLLSVQELLKQEQVQYNDWTVFLDACIPEKISDGVLRNSNNNLLPWDCAVLEIFKRWGSSRMEAE</sequence>
<protein>
    <submittedName>
        <fullName evidence="2">Uncharacterized protein</fullName>
    </submittedName>
</protein>
<gene>
    <name evidence="2" type="ORF">AO440_002298</name>
</gene>
<evidence type="ECO:0000256" key="1">
    <source>
        <dbReference type="SAM" id="MobiDB-lite"/>
    </source>
</evidence>
<dbReference type="VEuPathDB" id="FungiDB:GWK60_H09361"/>
<evidence type="ECO:0000313" key="2">
    <source>
        <dbReference type="EMBL" id="KTB04592.1"/>
    </source>
</evidence>
<feature type="region of interest" description="Disordered" evidence="1">
    <location>
        <begin position="43"/>
        <end position="90"/>
    </location>
</feature>
<name>A0A0W0D8R5_CANGB</name>
<dbReference type="VEuPathDB" id="FungiDB:B1J91_H09394g"/>
<reference evidence="2 3" key="1">
    <citation type="submission" date="2015-10" db="EMBL/GenBank/DDBJ databases">
        <title>Draft genomes sequences of Candida glabrata isolates 1A, 1B, 2A, 2B, 3A and 3B.</title>
        <authorList>
            <person name="Haavelsrud O.E."/>
            <person name="Gaustad P."/>
        </authorList>
    </citation>
    <scope>NUCLEOTIDE SEQUENCE [LARGE SCALE GENOMIC DNA]</scope>
    <source>
        <strain evidence="2">910700640</strain>
    </source>
</reference>
<dbReference type="VEuPathDB" id="FungiDB:GVI51_H09295"/>
<feature type="compositionally biased region" description="Basic and acidic residues" evidence="1">
    <location>
        <begin position="43"/>
        <end position="55"/>
    </location>
</feature>
<organism evidence="2 3">
    <name type="scientific">Candida glabrata</name>
    <name type="common">Yeast</name>
    <name type="synonym">Torulopsis glabrata</name>
    <dbReference type="NCBI Taxonomy" id="5478"/>
    <lineage>
        <taxon>Eukaryota</taxon>
        <taxon>Fungi</taxon>
        <taxon>Dikarya</taxon>
        <taxon>Ascomycota</taxon>
        <taxon>Saccharomycotina</taxon>
        <taxon>Saccharomycetes</taxon>
        <taxon>Saccharomycetales</taxon>
        <taxon>Saccharomycetaceae</taxon>
        <taxon>Nakaseomyces</taxon>
    </lineage>
</organism>
<accession>A0A0W0D8R5</accession>
<proteinExistence type="predicted"/>
<feature type="compositionally biased region" description="Basic and acidic residues" evidence="1">
    <location>
        <begin position="67"/>
        <end position="88"/>
    </location>
</feature>
<dbReference type="EMBL" id="LLZZ01000116">
    <property type="protein sequence ID" value="KTB04592.1"/>
    <property type="molecule type" value="Genomic_DNA"/>
</dbReference>